<keyword evidence="2" id="KW-1185">Reference proteome</keyword>
<dbReference type="EMBL" id="FO203512">
    <property type="protein sequence ID" value="CCK75783.1"/>
    <property type="molecule type" value="Genomic_DNA"/>
</dbReference>
<dbReference type="AlphaFoldDB" id="R4YR86"/>
<dbReference type="Proteomes" id="UP000032749">
    <property type="component" value="Chromosome"/>
</dbReference>
<proteinExistence type="predicted"/>
<organism evidence="1 2">
    <name type="scientific">Oleispira antarctica RB-8</name>
    <dbReference type="NCBI Taxonomy" id="698738"/>
    <lineage>
        <taxon>Bacteria</taxon>
        <taxon>Pseudomonadati</taxon>
        <taxon>Pseudomonadota</taxon>
        <taxon>Gammaproteobacteria</taxon>
        <taxon>Oceanospirillales</taxon>
        <taxon>Oceanospirillaceae</taxon>
        <taxon>Oleispira</taxon>
    </lineage>
</organism>
<dbReference type="KEGG" id="oai:OLEAN_C16070"/>
<protein>
    <submittedName>
        <fullName evidence="1">Uncharacterized protein</fullName>
    </submittedName>
</protein>
<name>R4YR86_OLEAN</name>
<evidence type="ECO:0000313" key="2">
    <source>
        <dbReference type="Proteomes" id="UP000032749"/>
    </source>
</evidence>
<gene>
    <name evidence="1" type="ORF">OLEAN_C16070</name>
</gene>
<sequence>MNIEELLEHVYEDLNGQITSVDSTGGLVVNYECDDWNDYGKTRKFIITCVDVKESDIREFPSGDIDFLSEHQLLWNHNEPHGYLYYSSEPKNRYEILGRVWEAHELALKGWRPLTDYANTYHAGQFIEFCKDSNGLLARGPKPILEKYRKAIAGLVTTNYVPSYTPDGGYKALIFDDGFVICKSVVVVELGCS</sequence>
<evidence type="ECO:0000313" key="1">
    <source>
        <dbReference type="EMBL" id="CCK75783.1"/>
    </source>
</evidence>
<dbReference type="HOGENOM" id="CLU_1433375_0_0_6"/>
<dbReference type="OrthoDB" id="6419466at2"/>
<reference evidence="1 2" key="1">
    <citation type="journal article" date="2013" name="Nat. Commun.">
        <title>Genome sequence and functional genomic analysis of the oil-degrading bacterium Oleispira antarctica.</title>
        <authorList>
            <person name="Kube M."/>
            <person name="Chernikova T.N."/>
            <person name="Al-Ramahi Y."/>
            <person name="Beloqui A."/>
            <person name="Lopez-Cortez N."/>
            <person name="Guazzaroni M.E."/>
            <person name="Heipieper H.J."/>
            <person name="Klages S."/>
            <person name="Kotsyurbenko O.R."/>
            <person name="Langer I."/>
            <person name="Nechitaylo T.Y."/>
            <person name="Lunsdorf H."/>
            <person name="Fernandez M."/>
            <person name="Juarez S."/>
            <person name="Ciordia S."/>
            <person name="Singer A."/>
            <person name="Kagan O."/>
            <person name="Egorova O."/>
            <person name="Petit P.A."/>
            <person name="Stogios P."/>
            <person name="Kim Y."/>
            <person name="Tchigvintsev A."/>
            <person name="Flick R."/>
            <person name="Denaro R."/>
            <person name="Genovese M."/>
            <person name="Albar J.P."/>
            <person name="Reva O.N."/>
            <person name="Martinez-Gomariz M."/>
            <person name="Tran H."/>
            <person name="Ferrer M."/>
            <person name="Savchenko A."/>
            <person name="Yakunin A.F."/>
            <person name="Yakimov M.M."/>
            <person name="Golyshina O.V."/>
            <person name="Reinhardt R."/>
            <person name="Golyshin P.N."/>
        </authorList>
    </citation>
    <scope>NUCLEOTIDE SEQUENCE [LARGE SCALE GENOMIC DNA]</scope>
</reference>
<accession>R4YR86</accession>